<feature type="domain" description="Rod shape-determining protein MreC beta-barrel core" evidence="7">
    <location>
        <begin position="123"/>
        <end position="274"/>
    </location>
</feature>
<protein>
    <recommendedName>
        <fullName evidence="2 5">Cell shape-determining protein MreC</fullName>
    </recommendedName>
    <alternativeName>
        <fullName evidence="4 5">Cell shape protein MreC</fullName>
    </alternativeName>
</protein>
<dbReference type="GO" id="GO:0008360">
    <property type="term" value="P:regulation of cell shape"/>
    <property type="evidence" value="ECO:0007669"/>
    <property type="project" value="UniProtKB-KW"/>
</dbReference>
<dbReference type="Pfam" id="PF04085">
    <property type="entry name" value="MreC"/>
    <property type="match status" value="1"/>
</dbReference>
<evidence type="ECO:0000256" key="4">
    <source>
        <dbReference type="ARBA" id="ARBA00032089"/>
    </source>
</evidence>
<dbReference type="Gene3D" id="2.40.10.350">
    <property type="entry name" value="Rod shape-determining protein MreC, domain 2"/>
    <property type="match status" value="1"/>
</dbReference>
<dbReference type="PIRSF" id="PIRSF038471">
    <property type="entry name" value="MreC"/>
    <property type="match status" value="1"/>
</dbReference>
<dbReference type="InterPro" id="IPR055342">
    <property type="entry name" value="MreC_beta-barrel_core"/>
</dbReference>
<evidence type="ECO:0000256" key="1">
    <source>
        <dbReference type="ARBA" id="ARBA00009369"/>
    </source>
</evidence>
<dbReference type="InterPro" id="IPR042177">
    <property type="entry name" value="Cell/Rod_1"/>
</dbReference>
<accession>A0A840QSA0</accession>
<evidence type="ECO:0000259" key="7">
    <source>
        <dbReference type="Pfam" id="PF04085"/>
    </source>
</evidence>
<evidence type="ECO:0000256" key="2">
    <source>
        <dbReference type="ARBA" id="ARBA00013855"/>
    </source>
</evidence>
<dbReference type="Gene3D" id="2.40.10.340">
    <property type="entry name" value="Rod shape-determining protein MreC, domain 1"/>
    <property type="match status" value="1"/>
</dbReference>
<comment type="function">
    <text evidence="5">Involved in formation and maintenance of cell shape.</text>
</comment>
<evidence type="ECO:0000313" key="8">
    <source>
        <dbReference type="EMBL" id="MBB5174386.1"/>
    </source>
</evidence>
<dbReference type="GO" id="GO:0005886">
    <property type="term" value="C:plasma membrane"/>
    <property type="evidence" value="ECO:0007669"/>
    <property type="project" value="TreeGrafter"/>
</dbReference>
<dbReference type="RefSeq" id="WP_184664810.1">
    <property type="nucleotide sequence ID" value="NZ_JACHHB010000012.1"/>
</dbReference>
<evidence type="ECO:0000313" key="9">
    <source>
        <dbReference type="Proteomes" id="UP000551878"/>
    </source>
</evidence>
<gene>
    <name evidence="8" type="ORF">HNQ41_002601</name>
</gene>
<sequence>MPPFFSNKRLIVLLVCIVILVGLIGYSMSERRSMTWPEQFIVDSVGWVQSVFSQPAHMVAGFFDTIEDIRNVYEENQALKAQLDDYATVSVEVDELRRQNDQLKESLDITESLYDASYRSAAVINRSPDRWNEFIGINKGAQNGIEEDMSVITSEGLVGKVARVSQFTSTVQLLTDQDRANRISAMASEDDSVYGFIEGIDEDTGYLHFTKIETDMEVEEGMTVVTSGLGGVFPRGLEIGEVIGVKDDEFGLTQSAYVEPAANFHHLDYVMVVERESQSLEPDIDPDLGDDDE</sequence>
<comment type="similarity">
    <text evidence="1 5">Belongs to the MreC family.</text>
</comment>
<comment type="caution">
    <text evidence="8">The sequence shown here is derived from an EMBL/GenBank/DDBJ whole genome shotgun (WGS) entry which is preliminary data.</text>
</comment>
<evidence type="ECO:0000256" key="6">
    <source>
        <dbReference type="SAM" id="Coils"/>
    </source>
</evidence>
<dbReference type="AlphaFoldDB" id="A0A840QSA0"/>
<reference evidence="8 9" key="1">
    <citation type="submission" date="2020-08" db="EMBL/GenBank/DDBJ databases">
        <title>Genomic Encyclopedia of Type Strains, Phase IV (KMG-IV): sequencing the most valuable type-strain genomes for metagenomic binning, comparative biology and taxonomic classification.</title>
        <authorList>
            <person name="Goeker M."/>
        </authorList>
    </citation>
    <scope>NUCLEOTIDE SEQUENCE [LARGE SCALE GENOMIC DNA]</scope>
    <source>
        <strain evidence="8 9">DSM 24696</strain>
    </source>
</reference>
<keyword evidence="6" id="KW-0175">Coiled coil</keyword>
<dbReference type="NCBIfam" id="TIGR00219">
    <property type="entry name" value="mreC"/>
    <property type="match status" value="1"/>
</dbReference>
<keyword evidence="3 5" id="KW-0133">Cell shape</keyword>
<dbReference type="EMBL" id="JACHHB010000012">
    <property type="protein sequence ID" value="MBB5174386.1"/>
    <property type="molecule type" value="Genomic_DNA"/>
</dbReference>
<keyword evidence="9" id="KW-1185">Reference proteome</keyword>
<dbReference type="Gene3D" id="1.20.5.490">
    <property type="entry name" value="Single helix bin"/>
    <property type="match status" value="1"/>
</dbReference>
<dbReference type="PANTHER" id="PTHR34138">
    <property type="entry name" value="CELL SHAPE-DETERMINING PROTEIN MREC"/>
    <property type="match status" value="1"/>
</dbReference>
<dbReference type="Proteomes" id="UP000551878">
    <property type="component" value="Unassembled WGS sequence"/>
</dbReference>
<organism evidence="8 9">
    <name type="scientific">Texcoconibacillus texcoconensis</name>
    <dbReference type="NCBI Taxonomy" id="1095777"/>
    <lineage>
        <taxon>Bacteria</taxon>
        <taxon>Bacillati</taxon>
        <taxon>Bacillota</taxon>
        <taxon>Bacilli</taxon>
        <taxon>Bacillales</taxon>
        <taxon>Bacillaceae</taxon>
        <taxon>Texcoconibacillus</taxon>
    </lineage>
</organism>
<dbReference type="PANTHER" id="PTHR34138:SF1">
    <property type="entry name" value="CELL SHAPE-DETERMINING PROTEIN MREC"/>
    <property type="match status" value="1"/>
</dbReference>
<dbReference type="InterPro" id="IPR042175">
    <property type="entry name" value="Cell/Rod_MreC_2"/>
</dbReference>
<name>A0A840QSA0_9BACI</name>
<evidence type="ECO:0000256" key="5">
    <source>
        <dbReference type="PIRNR" id="PIRNR038471"/>
    </source>
</evidence>
<feature type="coiled-coil region" evidence="6">
    <location>
        <begin position="86"/>
        <end position="113"/>
    </location>
</feature>
<dbReference type="InterPro" id="IPR007221">
    <property type="entry name" value="MreC"/>
</dbReference>
<proteinExistence type="inferred from homology"/>
<evidence type="ECO:0000256" key="3">
    <source>
        <dbReference type="ARBA" id="ARBA00022960"/>
    </source>
</evidence>